<keyword evidence="3" id="KW-0732">Signal</keyword>
<dbReference type="EMBL" id="FQTV01000022">
    <property type="protein sequence ID" value="SHG07465.1"/>
    <property type="molecule type" value="Genomic_DNA"/>
</dbReference>
<dbReference type="SUPFAM" id="SSF81296">
    <property type="entry name" value="E set domains"/>
    <property type="match status" value="1"/>
</dbReference>
<dbReference type="CDD" id="cd11340">
    <property type="entry name" value="AmyAc_bac_CMD_like_3"/>
    <property type="match status" value="1"/>
</dbReference>
<dbReference type="InterPro" id="IPR013780">
    <property type="entry name" value="Glyco_hydro_b"/>
</dbReference>
<protein>
    <submittedName>
        <fullName evidence="5">Glycosidase</fullName>
    </submittedName>
</protein>
<dbReference type="Proteomes" id="UP000184509">
    <property type="component" value="Unassembled WGS sequence"/>
</dbReference>
<evidence type="ECO:0000256" key="1">
    <source>
        <dbReference type="ARBA" id="ARBA00022801"/>
    </source>
</evidence>
<keyword evidence="6" id="KW-1185">Reference proteome</keyword>
<dbReference type="SUPFAM" id="SSF51011">
    <property type="entry name" value="Glycosyl hydrolase domain"/>
    <property type="match status" value="1"/>
</dbReference>
<dbReference type="AlphaFoldDB" id="A0A1M5GV34"/>
<dbReference type="OrthoDB" id="9805159at2"/>
<feature type="domain" description="Glycosyl hydrolase family 13 catalytic" evidence="4">
    <location>
        <begin position="127"/>
        <end position="511"/>
    </location>
</feature>
<accession>A0A1M5GV34</accession>
<dbReference type="PANTHER" id="PTHR10357:SF210">
    <property type="entry name" value="MALTODEXTRIN GLUCOSIDASE"/>
    <property type="match status" value="1"/>
</dbReference>
<evidence type="ECO:0000259" key="4">
    <source>
        <dbReference type="SMART" id="SM00642"/>
    </source>
</evidence>
<evidence type="ECO:0000313" key="6">
    <source>
        <dbReference type="Proteomes" id="UP000184509"/>
    </source>
</evidence>
<dbReference type="InterPro" id="IPR006047">
    <property type="entry name" value="GH13_cat_dom"/>
</dbReference>
<feature type="chain" id="PRO_5012725440" evidence="3">
    <location>
        <begin position="19"/>
        <end position="613"/>
    </location>
</feature>
<organism evidence="5 6">
    <name type="scientific">Bacteroides luti</name>
    <dbReference type="NCBI Taxonomy" id="1297750"/>
    <lineage>
        <taxon>Bacteria</taxon>
        <taxon>Pseudomonadati</taxon>
        <taxon>Bacteroidota</taxon>
        <taxon>Bacteroidia</taxon>
        <taxon>Bacteroidales</taxon>
        <taxon>Bacteroidaceae</taxon>
        <taxon>Bacteroides</taxon>
    </lineage>
</organism>
<gene>
    <name evidence="5" type="ORF">SAMN05444405_12236</name>
</gene>
<evidence type="ECO:0000256" key="2">
    <source>
        <dbReference type="ARBA" id="ARBA00023295"/>
    </source>
</evidence>
<dbReference type="SMART" id="SM00642">
    <property type="entry name" value="Aamy"/>
    <property type="match status" value="1"/>
</dbReference>
<dbReference type="Pfam" id="PF10438">
    <property type="entry name" value="Cyc-maltodext_C"/>
    <property type="match status" value="1"/>
</dbReference>
<evidence type="ECO:0000256" key="3">
    <source>
        <dbReference type="SAM" id="SignalP"/>
    </source>
</evidence>
<dbReference type="RefSeq" id="WP_073404004.1">
    <property type="nucleotide sequence ID" value="NZ_FQTV01000022.1"/>
</dbReference>
<keyword evidence="1" id="KW-0378">Hydrolase</keyword>
<dbReference type="SUPFAM" id="SSF51445">
    <property type="entry name" value="(Trans)glycosidases"/>
    <property type="match status" value="1"/>
</dbReference>
<dbReference type="GO" id="GO:0005975">
    <property type="term" value="P:carbohydrate metabolic process"/>
    <property type="evidence" value="ECO:0007669"/>
    <property type="project" value="InterPro"/>
</dbReference>
<dbReference type="Pfam" id="PF00128">
    <property type="entry name" value="Alpha-amylase"/>
    <property type="match status" value="1"/>
</dbReference>
<dbReference type="Gene3D" id="3.20.20.80">
    <property type="entry name" value="Glycosidases"/>
    <property type="match status" value="1"/>
</dbReference>
<dbReference type="InterPro" id="IPR014756">
    <property type="entry name" value="Ig_E-set"/>
</dbReference>
<evidence type="ECO:0000313" key="5">
    <source>
        <dbReference type="EMBL" id="SHG07465.1"/>
    </source>
</evidence>
<sequence length="613" mass="70218">MKKLLFLLSLFFVTSLYAQVEKVEPTFWWVGMKNPNLQLLVYGKDISKNQVSINYPGVKITKVNKVANPNYLFIDLSIDSLVAKAGKFNITFLQNNKKFATYQYELKAREQASANREGFNSGDVIYEIMPDRFVNGDTKNDFVKGYPDGTDRLNPDARHGGDIQGIINNLDYISSMGYTALWLTPVVENNASSTSYHGYATTDYYKVDPRHGSNELYKKLAEECKKRNIKLIIDYIVNHSGKDWWIYKDLPSNDWINNYPDMKICNFRGTTVFDPHKAEIDAKGMSDGWFAESMPDLNQRNPFLATYLIQNSIWWIEYAGLSGVRSDTHQYPDKQFVSEWAKQILAEYPHFNMVGEVWLNYPSMTSYWQKDAPNLDKYNSNLPTIMDFPLHNAIPTAFAEGDGWGDTGMNRLYDIFSQDFLMANPMNIMIFGDNHDTSRFYTLIKEDFKVYKLAMAFLLTTRGIPQMYAGTEALMTGVKGSGDGVMRKDFPGGWAEDKVSIFTRQGLTNDQIEALDYMKRIQNWRKSNEAVKYGTMTQFAPQNGVYVYFRIKGDKKVMVILNNNNDKQELQTIRFAECLGNHHSGTDIISGNALNWTNKIEVPTKSAMIIDLN</sequence>
<dbReference type="InterPro" id="IPR017853">
    <property type="entry name" value="GH"/>
</dbReference>
<keyword evidence="2 5" id="KW-0326">Glycosidase</keyword>
<dbReference type="PANTHER" id="PTHR10357">
    <property type="entry name" value="ALPHA-AMYLASE FAMILY MEMBER"/>
    <property type="match status" value="1"/>
</dbReference>
<proteinExistence type="predicted"/>
<dbReference type="Pfam" id="PF09087">
    <property type="entry name" value="Cyc-maltodext_N"/>
    <property type="match status" value="1"/>
</dbReference>
<dbReference type="InterPro" id="IPR015171">
    <property type="entry name" value="Cyc-maltodext_N"/>
</dbReference>
<dbReference type="Gene3D" id="2.60.40.10">
    <property type="entry name" value="Immunoglobulins"/>
    <property type="match status" value="1"/>
</dbReference>
<dbReference type="Gene3D" id="2.60.40.1180">
    <property type="entry name" value="Golgi alpha-mannosidase II"/>
    <property type="match status" value="1"/>
</dbReference>
<reference evidence="5 6" key="1">
    <citation type="submission" date="2016-11" db="EMBL/GenBank/DDBJ databases">
        <authorList>
            <person name="Jaros S."/>
            <person name="Januszkiewicz K."/>
            <person name="Wedrychowicz H."/>
        </authorList>
    </citation>
    <scope>NUCLEOTIDE SEQUENCE [LARGE SCALE GENOMIC DNA]</scope>
    <source>
        <strain evidence="5 6">DSM 26991</strain>
    </source>
</reference>
<dbReference type="InterPro" id="IPR019492">
    <property type="entry name" value="Cyclo-malto-dextrinase_C"/>
</dbReference>
<dbReference type="STRING" id="1297750.SAMN05444405_12236"/>
<feature type="signal peptide" evidence="3">
    <location>
        <begin position="1"/>
        <end position="18"/>
    </location>
</feature>
<dbReference type="InterPro" id="IPR013783">
    <property type="entry name" value="Ig-like_fold"/>
</dbReference>
<dbReference type="GO" id="GO:0016798">
    <property type="term" value="F:hydrolase activity, acting on glycosyl bonds"/>
    <property type="evidence" value="ECO:0007669"/>
    <property type="project" value="UniProtKB-KW"/>
</dbReference>
<name>A0A1M5GV34_9BACE</name>